<feature type="domain" description="DUF5671" evidence="2">
    <location>
        <begin position="11"/>
        <end position="143"/>
    </location>
</feature>
<gene>
    <name evidence="3" type="ORF">HY220_02135</name>
</gene>
<feature type="transmembrane region" description="Helical" evidence="1">
    <location>
        <begin position="54"/>
        <end position="72"/>
    </location>
</feature>
<keyword evidence="1" id="KW-1133">Transmembrane helix</keyword>
<feature type="transmembrane region" description="Helical" evidence="1">
    <location>
        <begin position="124"/>
        <end position="146"/>
    </location>
</feature>
<dbReference type="InterPro" id="IPR043728">
    <property type="entry name" value="DUF5671"/>
</dbReference>
<feature type="transmembrane region" description="Helical" evidence="1">
    <location>
        <begin position="93"/>
        <end position="118"/>
    </location>
</feature>
<accession>A0A9D6LQ05</accession>
<sequence length="309" mass="34615">MPPETRTSPKDVFLHLLALLTLYLSAISAIALLFQYVDYFFPDALNPYAPGAGIRWAIAALVILFPVHVIIMRLLQKDFVKTPAHREGRLRKWLIYFTLFAAAVTLIVDLVVLVFHFLDGDLTFSFIGKVLSVGLVAGGVFGYYIWDLKRQEVRISVKAARILWAAGVVLALTVIGGFFVIGSPFAQRQVRFDEERVNNLMLVQSEIISYWQAKQKLPPSLSDLKNDISGFVPPHDPESGASYQYAVTGQYAFDLCAVFDRPSSKTPSPAYRYPASQNDVWQHASGRVCFSRSIDRELYPPNAGLKPVR</sequence>
<dbReference type="Pfam" id="PF18920">
    <property type="entry name" value="DUF5671"/>
    <property type="match status" value="1"/>
</dbReference>
<keyword evidence="1" id="KW-0812">Transmembrane</keyword>
<protein>
    <recommendedName>
        <fullName evidence="2">DUF5671 domain-containing protein</fullName>
    </recommendedName>
</protein>
<dbReference type="EMBL" id="JACQCQ010000009">
    <property type="protein sequence ID" value="MBI3627528.1"/>
    <property type="molecule type" value="Genomic_DNA"/>
</dbReference>
<proteinExistence type="predicted"/>
<feature type="transmembrane region" description="Helical" evidence="1">
    <location>
        <begin position="162"/>
        <end position="181"/>
    </location>
</feature>
<comment type="caution">
    <text evidence="3">The sequence shown here is derived from an EMBL/GenBank/DDBJ whole genome shotgun (WGS) entry which is preliminary data.</text>
</comment>
<evidence type="ECO:0000256" key="1">
    <source>
        <dbReference type="SAM" id="Phobius"/>
    </source>
</evidence>
<feature type="transmembrane region" description="Helical" evidence="1">
    <location>
        <begin position="12"/>
        <end position="34"/>
    </location>
</feature>
<evidence type="ECO:0000313" key="3">
    <source>
        <dbReference type="EMBL" id="MBI3627528.1"/>
    </source>
</evidence>
<evidence type="ECO:0000259" key="2">
    <source>
        <dbReference type="Pfam" id="PF18920"/>
    </source>
</evidence>
<name>A0A9D6LQ05_9BACT</name>
<organism evidence="3 4">
    <name type="scientific">Candidatus Sungiibacteriota bacterium</name>
    <dbReference type="NCBI Taxonomy" id="2750080"/>
    <lineage>
        <taxon>Bacteria</taxon>
        <taxon>Candidatus Sungiibacteriota</taxon>
    </lineage>
</organism>
<evidence type="ECO:0000313" key="4">
    <source>
        <dbReference type="Proteomes" id="UP000808388"/>
    </source>
</evidence>
<reference evidence="3" key="1">
    <citation type="submission" date="2020-07" db="EMBL/GenBank/DDBJ databases">
        <title>Huge and variable diversity of episymbiotic CPR bacteria and DPANN archaea in groundwater ecosystems.</title>
        <authorList>
            <person name="He C.Y."/>
            <person name="Keren R."/>
            <person name="Whittaker M."/>
            <person name="Farag I.F."/>
            <person name="Doudna J."/>
            <person name="Cate J.H.D."/>
            <person name="Banfield J.F."/>
        </authorList>
    </citation>
    <scope>NUCLEOTIDE SEQUENCE</scope>
    <source>
        <strain evidence="3">NC_groundwater_972_Pr1_S-0.2um_49_27</strain>
    </source>
</reference>
<keyword evidence="1" id="KW-0472">Membrane</keyword>
<dbReference type="Proteomes" id="UP000808388">
    <property type="component" value="Unassembled WGS sequence"/>
</dbReference>
<dbReference type="AlphaFoldDB" id="A0A9D6LQ05"/>